<dbReference type="GeneID" id="14926501"/>
<evidence type="ECO:0000313" key="2">
    <source>
        <dbReference type="EMBL" id="ELR25444.1"/>
    </source>
</evidence>
<name>L8HIL8_ACACF</name>
<reference evidence="2 3" key="1">
    <citation type="journal article" date="2013" name="Genome Biol.">
        <title>Genome of Acanthamoeba castellanii highlights extensive lateral gene transfer and early evolution of tyrosine kinase signaling.</title>
        <authorList>
            <person name="Clarke M."/>
            <person name="Lohan A.J."/>
            <person name="Liu B."/>
            <person name="Lagkouvardos I."/>
            <person name="Roy S."/>
            <person name="Zafar N."/>
            <person name="Bertelli C."/>
            <person name="Schilde C."/>
            <person name="Kianianmomeni A."/>
            <person name="Burglin T.R."/>
            <person name="Frech C."/>
            <person name="Turcotte B."/>
            <person name="Kopec K.O."/>
            <person name="Synnott J.M."/>
            <person name="Choo C."/>
            <person name="Paponov I."/>
            <person name="Finkler A."/>
            <person name="Soon Heng Tan C."/>
            <person name="Hutchins A.P."/>
            <person name="Weinmeier T."/>
            <person name="Rattei T."/>
            <person name="Chu J.S."/>
            <person name="Gimenez G."/>
            <person name="Irimia M."/>
            <person name="Rigden D.J."/>
            <person name="Fitzpatrick D.A."/>
            <person name="Lorenzo-Morales J."/>
            <person name="Bateman A."/>
            <person name="Chiu C.H."/>
            <person name="Tang P."/>
            <person name="Hegemann P."/>
            <person name="Fromm H."/>
            <person name="Raoult D."/>
            <person name="Greub G."/>
            <person name="Miranda-Saavedra D."/>
            <person name="Chen N."/>
            <person name="Nash P."/>
            <person name="Ginger M.L."/>
            <person name="Horn M."/>
            <person name="Schaap P."/>
            <person name="Caler L."/>
            <person name="Loftus B."/>
        </authorList>
    </citation>
    <scope>NUCLEOTIDE SEQUENCE [LARGE SCALE GENOMIC DNA]</scope>
    <source>
        <strain evidence="2 3">Neff</strain>
    </source>
</reference>
<dbReference type="AlphaFoldDB" id="L8HIL8"/>
<proteinExistence type="predicted"/>
<feature type="compositionally biased region" description="Low complexity" evidence="1">
    <location>
        <begin position="46"/>
        <end position="64"/>
    </location>
</feature>
<feature type="region of interest" description="Disordered" evidence="1">
    <location>
        <begin position="44"/>
        <end position="83"/>
    </location>
</feature>
<gene>
    <name evidence="2" type="ORF">ACA1_295290</name>
</gene>
<organism evidence="2 3">
    <name type="scientific">Acanthamoeba castellanii (strain ATCC 30010 / Neff)</name>
    <dbReference type="NCBI Taxonomy" id="1257118"/>
    <lineage>
        <taxon>Eukaryota</taxon>
        <taxon>Amoebozoa</taxon>
        <taxon>Discosea</taxon>
        <taxon>Longamoebia</taxon>
        <taxon>Centramoebida</taxon>
        <taxon>Acanthamoebidae</taxon>
        <taxon>Acanthamoeba</taxon>
    </lineage>
</organism>
<dbReference type="SUPFAM" id="SSF49764">
    <property type="entry name" value="HSP20-like chaperones"/>
    <property type="match status" value="1"/>
</dbReference>
<sequence>MKNSSSSAPSLPATTSKTTKPSNGAGWNSPGRYDLLLHAAASHGLRSPAPSSAAAAAEASADAARALRKRKREEEATEDDEEEPIVITMAPAAAQLRAGAATASGQAVITIPRTYTHETASNLFVFAELTGARKRDIALSFDEGTLRLMASRQPSLAPASDGEGGWEEGANYMVTMPLPPWVDDRRMRCVKITFSTGLLELCIPKDLAHHDEEEYPVAAAAAGAPPINAVVTVSGIGAGLTSSGREQRWRPSGHQVDQATLTAAEPAAGFLFPAHAASAYAEAVGHSTPPTERRVH</sequence>
<dbReference type="EMBL" id="KB007805">
    <property type="protein sequence ID" value="ELR25444.1"/>
    <property type="molecule type" value="Genomic_DNA"/>
</dbReference>
<keyword evidence="3" id="KW-1185">Reference proteome</keyword>
<feature type="compositionally biased region" description="Low complexity" evidence="1">
    <location>
        <begin position="1"/>
        <end position="22"/>
    </location>
</feature>
<accession>L8HIL8</accession>
<evidence type="ECO:0008006" key="4">
    <source>
        <dbReference type="Google" id="ProtNLM"/>
    </source>
</evidence>
<evidence type="ECO:0000313" key="3">
    <source>
        <dbReference type="Proteomes" id="UP000011083"/>
    </source>
</evidence>
<dbReference type="KEGG" id="acan:ACA1_295290"/>
<evidence type="ECO:0000256" key="1">
    <source>
        <dbReference type="SAM" id="MobiDB-lite"/>
    </source>
</evidence>
<dbReference type="InterPro" id="IPR008978">
    <property type="entry name" value="HSP20-like_chaperone"/>
</dbReference>
<dbReference type="Gene3D" id="2.60.40.790">
    <property type="match status" value="1"/>
</dbReference>
<dbReference type="CDD" id="cd00298">
    <property type="entry name" value="ACD_sHsps_p23-like"/>
    <property type="match status" value="1"/>
</dbReference>
<dbReference type="VEuPathDB" id="AmoebaDB:ACA1_295290"/>
<dbReference type="Proteomes" id="UP000011083">
    <property type="component" value="Unassembled WGS sequence"/>
</dbReference>
<dbReference type="RefSeq" id="XP_004368199.1">
    <property type="nucleotide sequence ID" value="XM_004368142.1"/>
</dbReference>
<feature type="region of interest" description="Disordered" evidence="1">
    <location>
        <begin position="1"/>
        <end position="31"/>
    </location>
</feature>
<protein>
    <recommendedName>
        <fullName evidence="4">SHSP domain-containing protein</fullName>
    </recommendedName>
</protein>